<evidence type="ECO:0000313" key="2">
    <source>
        <dbReference type="Proteomes" id="UP000198767"/>
    </source>
</evidence>
<dbReference type="Proteomes" id="UP000198767">
    <property type="component" value="Unassembled WGS sequence"/>
</dbReference>
<evidence type="ECO:0000313" key="1">
    <source>
        <dbReference type="EMBL" id="SCZ63425.1"/>
    </source>
</evidence>
<dbReference type="AlphaFoldDB" id="A0A1G5QNK0"/>
<organism evidence="1 2">
    <name type="scientific">Epibacterium ulvae</name>
    <dbReference type="NCBI Taxonomy" id="1156985"/>
    <lineage>
        <taxon>Bacteria</taxon>
        <taxon>Pseudomonadati</taxon>
        <taxon>Pseudomonadota</taxon>
        <taxon>Alphaproteobacteria</taxon>
        <taxon>Rhodobacterales</taxon>
        <taxon>Roseobacteraceae</taxon>
        <taxon>Epibacterium</taxon>
    </lineage>
</organism>
<accession>A0A1G5QNK0</accession>
<dbReference type="InterPro" id="IPR011008">
    <property type="entry name" value="Dimeric_a/b-barrel"/>
</dbReference>
<evidence type="ECO:0008006" key="3">
    <source>
        <dbReference type="Google" id="ProtNLM"/>
    </source>
</evidence>
<dbReference type="OrthoDB" id="1453400at2"/>
<proteinExistence type="predicted"/>
<protein>
    <recommendedName>
        <fullName evidence="3">Antibiotic biosynthesis monooxygenase</fullName>
    </recommendedName>
</protein>
<reference evidence="1 2" key="1">
    <citation type="submission" date="2016-10" db="EMBL/GenBank/DDBJ databases">
        <authorList>
            <person name="de Groot N.N."/>
        </authorList>
    </citation>
    <scope>NUCLEOTIDE SEQUENCE [LARGE SCALE GENOMIC DNA]</scope>
    <source>
        <strain evidence="1 2">U95</strain>
    </source>
</reference>
<dbReference type="Gene3D" id="3.30.70.100">
    <property type="match status" value="1"/>
</dbReference>
<sequence>MTHHVAEIVTFKLAKGVTDADFVALSQQTESFVRKQSGFIARWLTKGEDGSWTDYVIWADMAAAKSVAALFPAQPFFGALMEALDPETTKMRHEEVLWRMNA</sequence>
<dbReference type="EMBL" id="FMWG01000005">
    <property type="protein sequence ID" value="SCZ63425.1"/>
    <property type="molecule type" value="Genomic_DNA"/>
</dbReference>
<gene>
    <name evidence="1" type="ORF">SAMN04488118_10565</name>
</gene>
<dbReference type="SUPFAM" id="SSF54909">
    <property type="entry name" value="Dimeric alpha+beta barrel"/>
    <property type="match status" value="1"/>
</dbReference>
<dbReference type="STRING" id="1156985.SAMN04488118_10565"/>
<name>A0A1G5QNK0_9RHOB</name>
<dbReference type="RefSeq" id="WP_090218753.1">
    <property type="nucleotide sequence ID" value="NZ_FMWG01000005.1"/>
</dbReference>
<keyword evidence="2" id="KW-1185">Reference proteome</keyword>